<comment type="caution">
    <text evidence="2">The sequence shown here is derived from an EMBL/GenBank/DDBJ whole genome shotgun (WGS) entry which is preliminary data.</text>
</comment>
<gene>
    <name evidence="2" type="ORF">HMPREF9141_1116</name>
</gene>
<protein>
    <submittedName>
        <fullName evidence="2">Tetratricopeptide repeat protein</fullName>
    </submittedName>
</protein>
<feature type="chain" id="PRO_5003251692" evidence="1">
    <location>
        <begin position="26"/>
        <end position="260"/>
    </location>
</feature>
<dbReference type="Gene3D" id="1.25.40.10">
    <property type="entry name" value="Tetratricopeptide repeat domain"/>
    <property type="match status" value="2"/>
</dbReference>
<proteinExistence type="predicted"/>
<evidence type="ECO:0000256" key="1">
    <source>
        <dbReference type="SAM" id="SignalP"/>
    </source>
</evidence>
<dbReference type="InterPro" id="IPR019734">
    <property type="entry name" value="TPR_rpt"/>
</dbReference>
<evidence type="ECO:0000313" key="3">
    <source>
        <dbReference type="Proteomes" id="UP000005697"/>
    </source>
</evidence>
<reference evidence="2 3" key="1">
    <citation type="submission" date="2011-01" db="EMBL/GenBank/DDBJ databases">
        <authorList>
            <person name="Muzny D."/>
            <person name="Qin X."/>
            <person name="Deng J."/>
            <person name="Jiang H."/>
            <person name="Liu Y."/>
            <person name="Qu J."/>
            <person name="Song X.-Z."/>
            <person name="Zhang L."/>
            <person name="Thornton R."/>
            <person name="Coyle M."/>
            <person name="Francisco L."/>
            <person name="Jackson L."/>
            <person name="Javaid M."/>
            <person name="Korchina V."/>
            <person name="Kovar C."/>
            <person name="Mata R."/>
            <person name="Mathew T."/>
            <person name="Ngo R."/>
            <person name="Nguyen L."/>
            <person name="Nguyen N."/>
            <person name="Okwuonu G."/>
            <person name="Ongeri F."/>
            <person name="Pham C."/>
            <person name="Simmons D."/>
            <person name="Wilczek-Boney K."/>
            <person name="Hale W."/>
            <person name="Jakkamsetti A."/>
            <person name="Pham P."/>
            <person name="Ruth R."/>
            <person name="San Lucas F."/>
            <person name="Warren J."/>
            <person name="Zhang J."/>
            <person name="Zhao Z."/>
            <person name="Zhou C."/>
            <person name="Zhu D."/>
            <person name="Lee S."/>
            <person name="Bess C."/>
            <person name="Blankenburg K."/>
            <person name="Forbes L."/>
            <person name="Fu Q."/>
            <person name="Gubbala S."/>
            <person name="Hirani K."/>
            <person name="Jayaseelan J.C."/>
            <person name="Lara F."/>
            <person name="Munidasa M."/>
            <person name="Palculict T."/>
            <person name="Patil S."/>
            <person name="Pu L.-L."/>
            <person name="Saada N."/>
            <person name="Tang L."/>
            <person name="Weissenberger G."/>
            <person name="Zhu Y."/>
            <person name="Hemphill L."/>
            <person name="Shang Y."/>
            <person name="Youmans B."/>
            <person name="Ayvaz T."/>
            <person name="Ross M."/>
            <person name="Santibanez J."/>
            <person name="Aqrawi P."/>
            <person name="Gross S."/>
            <person name="Joshi V."/>
            <person name="Fowler G."/>
            <person name="Nazareth L."/>
            <person name="Reid J."/>
            <person name="Worley K."/>
            <person name="Petrosino J."/>
            <person name="Highlander S."/>
            <person name="Gibbs R."/>
        </authorList>
    </citation>
    <scope>NUCLEOTIDE SEQUENCE [LARGE SCALE GENOMIC DNA]</scope>
    <source>
        <strain evidence="2 3">DSM 16608</strain>
    </source>
</reference>
<name>F0F6S3_9BACT</name>
<organism evidence="2 3">
    <name type="scientific">Prevotella multiformis DSM 16608</name>
    <dbReference type="NCBI Taxonomy" id="888743"/>
    <lineage>
        <taxon>Bacteria</taxon>
        <taxon>Pseudomonadati</taxon>
        <taxon>Bacteroidota</taxon>
        <taxon>Bacteroidia</taxon>
        <taxon>Bacteroidales</taxon>
        <taxon>Prevotellaceae</taxon>
        <taxon>Prevotella</taxon>
    </lineage>
</organism>
<sequence>MALKGIIKRLALCLLLSGMCFPVSAQKSKDSEELGKALDYFASAKYHEALLIFQRLDKEYNLNPRFKAYLGLCYYHEWDYKTAARHLEAAIPYLDAFAPHERSVYYFTTAESLFNMRQYRQAIPYYEKTLAVCYDREKGDVYYRMGLCYMFLQVWRPAYDLYMSAEKAYQQYGAREEVQARLAQTRRMAVACRANYEAEQPLDPLSKESDNTTENDNVTTQLKSISTILKSLTSTMLLQSLQPIAVKDIIKEEERKIIRK</sequence>
<dbReference type="SMART" id="SM00028">
    <property type="entry name" value="TPR"/>
    <property type="match status" value="3"/>
</dbReference>
<dbReference type="AlphaFoldDB" id="F0F6S3"/>
<evidence type="ECO:0000313" key="2">
    <source>
        <dbReference type="EMBL" id="EGC20176.1"/>
    </source>
</evidence>
<dbReference type="InterPro" id="IPR011990">
    <property type="entry name" value="TPR-like_helical_dom_sf"/>
</dbReference>
<feature type="signal peptide" evidence="1">
    <location>
        <begin position="1"/>
        <end position="25"/>
    </location>
</feature>
<dbReference type="EMBL" id="AEWX01000017">
    <property type="protein sequence ID" value="EGC20176.1"/>
    <property type="molecule type" value="Genomic_DNA"/>
</dbReference>
<dbReference type="Proteomes" id="UP000005697">
    <property type="component" value="Unassembled WGS sequence"/>
</dbReference>
<keyword evidence="1" id="KW-0732">Signal</keyword>
<dbReference type="RefSeq" id="WP_007368646.1">
    <property type="nucleotide sequence ID" value="NZ_GL872283.1"/>
</dbReference>
<accession>F0F6S3</accession>
<keyword evidence="3" id="KW-1185">Reference proteome</keyword>
<dbReference type="HOGENOM" id="CLU_080413_0_0_10"/>
<dbReference type="OrthoDB" id="1074845at2"/>
<dbReference type="SUPFAM" id="SSF48452">
    <property type="entry name" value="TPR-like"/>
    <property type="match status" value="1"/>
</dbReference>
<dbReference type="STRING" id="888743.HMPREF9141_1116"/>